<feature type="transmembrane region" description="Helical" evidence="2">
    <location>
        <begin position="263"/>
        <end position="282"/>
    </location>
</feature>
<dbReference type="InterPro" id="IPR016174">
    <property type="entry name" value="Di-haem_cyt_TM"/>
</dbReference>
<proteinExistence type="predicted"/>
<feature type="transmembrane region" description="Helical" evidence="2">
    <location>
        <begin position="186"/>
        <end position="212"/>
    </location>
</feature>
<protein>
    <submittedName>
        <fullName evidence="4">Cytochrome bc complex cytochrome b subunit</fullName>
    </submittedName>
</protein>
<gene>
    <name evidence="4" type="ORF">IQ249_19565</name>
</gene>
<name>A0A8J7E087_9CYAN</name>
<dbReference type="GO" id="GO:0009055">
    <property type="term" value="F:electron transfer activity"/>
    <property type="evidence" value="ECO:0007669"/>
    <property type="project" value="InterPro"/>
</dbReference>
<keyword evidence="2" id="KW-0472">Membrane</keyword>
<dbReference type="GO" id="GO:0016020">
    <property type="term" value="C:membrane"/>
    <property type="evidence" value="ECO:0007669"/>
    <property type="project" value="InterPro"/>
</dbReference>
<keyword evidence="2" id="KW-1133">Transmembrane helix</keyword>
<comment type="caution">
    <text evidence="4">The sequence shown here is derived from an EMBL/GenBank/DDBJ whole genome shotgun (WGS) entry which is preliminary data.</text>
</comment>
<dbReference type="GO" id="GO:0015979">
    <property type="term" value="P:photosynthesis"/>
    <property type="evidence" value="ECO:0007669"/>
    <property type="project" value="UniProtKB-KW"/>
</dbReference>
<feature type="domain" description="Cytochrome b/b6 N-terminal region profile" evidence="3">
    <location>
        <begin position="68"/>
        <end position="289"/>
    </location>
</feature>
<feature type="transmembrane region" description="Helical" evidence="2">
    <location>
        <begin position="106"/>
        <end position="132"/>
    </location>
</feature>
<dbReference type="AlphaFoldDB" id="A0A8J7E087"/>
<evidence type="ECO:0000256" key="1">
    <source>
        <dbReference type="ARBA" id="ARBA00022531"/>
    </source>
</evidence>
<dbReference type="PANTHER" id="PTHR19271:SF16">
    <property type="entry name" value="CYTOCHROME B"/>
    <property type="match status" value="1"/>
</dbReference>
<feature type="transmembrane region" description="Helical" evidence="2">
    <location>
        <begin position="153"/>
        <end position="180"/>
    </location>
</feature>
<dbReference type="InterPro" id="IPR005797">
    <property type="entry name" value="Cyt_b/b6_N"/>
</dbReference>
<dbReference type="EMBL" id="JADEWZ010000037">
    <property type="protein sequence ID" value="MBE9118096.1"/>
    <property type="molecule type" value="Genomic_DNA"/>
</dbReference>
<evidence type="ECO:0000313" key="5">
    <source>
        <dbReference type="Proteomes" id="UP000654482"/>
    </source>
</evidence>
<organism evidence="4 5">
    <name type="scientific">Lusitaniella coriacea LEGE 07157</name>
    <dbReference type="NCBI Taxonomy" id="945747"/>
    <lineage>
        <taxon>Bacteria</taxon>
        <taxon>Bacillati</taxon>
        <taxon>Cyanobacteriota</taxon>
        <taxon>Cyanophyceae</taxon>
        <taxon>Spirulinales</taxon>
        <taxon>Lusitaniellaceae</taxon>
        <taxon>Lusitaniella</taxon>
    </lineage>
</organism>
<dbReference type="InterPro" id="IPR027387">
    <property type="entry name" value="Cytb/b6-like_sf"/>
</dbReference>
<dbReference type="SUPFAM" id="SSF81342">
    <property type="entry name" value="Transmembrane di-heme cytochromes"/>
    <property type="match status" value="1"/>
</dbReference>
<dbReference type="RefSeq" id="WP_194031183.1">
    <property type="nucleotide sequence ID" value="NZ_JADEWZ010000037.1"/>
</dbReference>
<evidence type="ECO:0000313" key="4">
    <source>
        <dbReference type="EMBL" id="MBE9118096.1"/>
    </source>
</evidence>
<reference evidence="4" key="1">
    <citation type="submission" date="2020-10" db="EMBL/GenBank/DDBJ databases">
        <authorList>
            <person name="Castelo-Branco R."/>
            <person name="Eusebio N."/>
            <person name="Adriana R."/>
            <person name="Vieira A."/>
            <person name="Brugerolle De Fraissinette N."/>
            <person name="Rezende De Castro R."/>
            <person name="Schneider M.P."/>
            <person name="Vasconcelos V."/>
            <person name="Leao P.N."/>
        </authorList>
    </citation>
    <scope>NUCLEOTIDE SEQUENCE</scope>
    <source>
        <strain evidence="4">LEGE 07157</strain>
    </source>
</reference>
<dbReference type="Proteomes" id="UP000654482">
    <property type="component" value="Unassembled WGS sequence"/>
</dbReference>
<feature type="transmembrane region" description="Helical" evidence="2">
    <location>
        <begin position="56"/>
        <end position="72"/>
    </location>
</feature>
<dbReference type="GO" id="GO:0016491">
    <property type="term" value="F:oxidoreductase activity"/>
    <property type="evidence" value="ECO:0007669"/>
    <property type="project" value="InterPro"/>
</dbReference>
<evidence type="ECO:0000259" key="3">
    <source>
        <dbReference type="PROSITE" id="PS51002"/>
    </source>
</evidence>
<accession>A0A8J7E087</accession>
<sequence length="310" mass="34580">MNKDVRFAGKIGQLASHFPQEWQEYQDWLGDIIAARDVLAERYPAWQVALIFRWRLFYFVTYLASLILLNWLKHLLFESKDLNKKTLSEMDGTMTQSSYRYILQRAATLLAVAELTLCGIAALTGIMLAFYYQPTAMGAYQSLETIAREVANGSLILSLHNIAGNALIIVALIQIIVLFLGREFLLSWFAGWISGILLTLTAIGLSWTAILLTWEQTSFWRFKVELSTVASIPLVGSLLRNILSGGGGINSITLQHMYALHSYILAIAAILLSIAHLVALIFQEQSWKSFETLQGKQGGESTPNSDSLSV</sequence>
<keyword evidence="5" id="KW-1185">Reference proteome</keyword>
<keyword evidence="2" id="KW-0812">Transmembrane</keyword>
<keyword evidence="1" id="KW-0602">Photosynthesis</keyword>
<dbReference type="GO" id="GO:0022904">
    <property type="term" value="P:respiratory electron transport chain"/>
    <property type="evidence" value="ECO:0007669"/>
    <property type="project" value="InterPro"/>
</dbReference>
<evidence type="ECO:0000256" key="2">
    <source>
        <dbReference type="SAM" id="Phobius"/>
    </source>
</evidence>
<dbReference type="PANTHER" id="PTHR19271">
    <property type="entry name" value="CYTOCHROME B"/>
    <property type="match status" value="1"/>
</dbReference>
<dbReference type="PROSITE" id="PS51002">
    <property type="entry name" value="CYTB_NTER"/>
    <property type="match status" value="1"/>
</dbReference>
<dbReference type="Gene3D" id="1.20.810.10">
    <property type="entry name" value="Cytochrome Bc1 Complex, Chain C"/>
    <property type="match status" value="1"/>
</dbReference>
<dbReference type="Pfam" id="PF00033">
    <property type="entry name" value="Cytochrome_B"/>
    <property type="match status" value="1"/>
</dbReference>